<evidence type="ECO:0000313" key="2">
    <source>
        <dbReference type="Proteomes" id="UP001240984"/>
    </source>
</evidence>
<reference evidence="1 2" key="1">
    <citation type="submission" date="2023-07" db="EMBL/GenBank/DDBJ databases">
        <title>Sequencing the genomes of 1000 actinobacteria strains.</title>
        <authorList>
            <person name="Klenk H.-P."/>
        </authorList>
    </citation>
    <scope>NUCLEOTIDE SEQUENCE [LARGE SCALE GENOMIC DNA]</scope>
    <source>
        <strain evidence="1 2">DSM 44710</strain>
    </source>
</reference>
<organism evidence="1 2">
    <name type="scientific">Catenuloplanes nepalensis</name>
    <dbReference type="NCBI Taxonomy" id="587533"/>
    <lineage>
        <taxon>Bacteria</taxon>
        <taxon>Bacillati</taxon>
        <taxon>Actinomycetota</taxon>
        <taxon>Actinomycetes</taxon>
        <taxon>Micromonosporales</taxon>
        <taxon>Micromonosporaceae</taxon>
        <taxon>Catenuloplanes</taxon>
    </lineage>
</organism>
<evidence type="ECO:0000313" key="1">
    <source>
        <dbReference type="EMBL" id="MDP9794304.1"/>
    </source>
</evidence>
<comment type="caution">
    <text evidence="1">The sequence shown here is derived from an EMBL/GenBank/DDBJ whole genome shotgun (WGS) entry which is preliminary data.</text>
</comment>
<keyword evidence="2" id="KW-1185">Reference proteome</keyword>
<dbReference type="Proteomes" id="UP001240984">
    <property type="component" value="Unassembled WGS sequence"/>
</dbReference>
<gene>
    <name evidence="1" type="ORF">J2S43_002816</name>
</gene>
<proteinExistence type="predicted"/>
<dbReference type="EMBL" id="JAUSRA010000001">
    <property type="protein sequence ID" value="MDP9794304.1"/>
    <property type="molecule type" value="Genomic_DNA"/>
</dbReference>
<protein>
    <submittedName>
        <fullName evidence="1">Uncharacterized protein</fullName>
    </submittedName>
</protein>
<dbReference type="RefSeq" id="WP_306829452.1">
    <property type="nucleotide sequence ID" value="NZ_JAUSRA010000001.1"/>
</dbReference>
<sequence>MSGNQDADIKLLTIVDDGTQFSADTLTNGLPFEVSAQIEIGKDLMRVVTKHELFVTIHNVTQQSVLVPQVRLDLPLTAQDGNTPYVGELRARIDTWKAEEGDVLRAIATYKVTAGVFRDFSTASSQETVVQA</sequence>
<accession>A0ABT9MS86</accession>
<name>A0ABT9MS86_9ACTN</name>